<dbReference type="PIRSF" id="PIRSF003230">
    <property type="entry name" value="YbgC"/>
    <property type="match status" value="1"/>
</dbReference>
<dbReference type="Pfam" id="PF03061">
    <property type="entry name" value="4HBT"/>
    <property type="match status" value="1"/>
</dbReference>
<dbReference type="NCBIfam" id="TIGR02799">
    <property type="entry name" value="thio_ybgC"/>
    <property type="match status" value="1"/>
</dbReference>
<evidence type="ECO:0000259" key="3">
    <source>
        <dbReference type="Pfam" id="PF03061"/>
    </source>
</evidence>
<dbReference type="Gene3D" id="3.10.129.10">
    <property type="entry name" value="Hotdog Thioesterase"/>
    <property type="match status" value="1"/>
</dbReference>
<dbReference type="InterPro" id="IPR014166">
    <property type="entry name" value="Tol-Pal_acyl-CoA_thioesterase"/>
</dbReference>
<reference evidence="4" key="2">
    <citation type="submission" date="2021-04" db="EMBL/GenBank/DDBJ databases">
        <authorList>
            <person name="Gilroy R."/>
        </authorList>
    </citation>
    <scope>NUCLEOTIDE SEQUENCE</scope>
    <source>
        <strain evidence="4">9264</strain>
    </source>
</reference>
<dbReference type="InterPro" id="IPR029069">
    <property type="entry name" value="HotDog_dom_sf"/>
</dbReference>
<dbReference type="InterPro" id="IPR006684">
    <property type="entry name" value="YbgC/YbaW"/>
</dbReference>
<keyword evidence="2" id="KW-0378">Hydrolase</keyword>
<evidence type="ECO:0000256" key="1">
    <source>
        <dbReference type="ARBA" id="ARBA00005953"/>
    </source>
</evidence>
<accession>A0A9D2U949</accession>
<protein>
    <submittedName>
        <fullName evidence="4">Tol-pal system-associated acyl-CoA thioesterase</fullName>
    </submittedName>
</protein>
<dbReference type="NCBIfam" id="TIGR00051">
    <property type="entry name" value="YbgC/FadM family acyl-CoA thioesterase"/>
    <property type="match status" value="1"/>
</dbReference>
<dbReference type="InterPro" id="IPR050563">
    <property type="entry name" value="4-hydroxybenzoyl-CoA_TE"/>
</dbReference>
<dbReference type="SUPFAM" id="SSF54637">
    <property type="entry name" value="Thioesterase/thiol ester dehydrase-isomerase"/>
    <property type="match status" value="1"/>
</dbReference>
<dbReference type="EMBL" id="DWUQ01000130">
    <property type="protein sequence ID" value="HJD44612.1"/>
    <property type="molecule type" value="Genomic_DNA"/>
</dbReference>
<dbReference type="GO" id="GO:0047617">
    <property type="term" value="F:fatty acyl-CoA hydrolase activity"/>
    <property type="evidence" value="ECO:0007669"/>
    <property type="project" value="TreeGrafter"/>
</dbReference>
<dbReference type="FunFam" id="3.10.129.10:FF:000004">
    <property type="entry name" value="Tol-pal system-associated acyl-CoA thioesterase"/>
    <property type="match status" value="1"/>
</dbReference>
<dbReference type="AlphaFoldDB" id="A0A9D2U949"/>
<organism evidence="4 5">
    <name type="scientific">Candidatus Paenalcaligenes intestinipullorum</name>
    <dbReference type="NCBI Taxonomy" id="2838718"/>
    <lineage>
        <taxon>Bacteria</taxon>
        <taxon>Pseudomonadati</taxon>
        <taxon>Pseudomonadota</taxon>
        <taxon>Betaproteobacteria</taxon>
        <taxon>Burkholderiales</taxon>
        <taxon>Alcaligenaceae</taxon>
        <taxon>Paenalcaligenes</taxon>
    </lineage>
</organism>
<dbReference type="InterPro" id="IPR006683">
    <property type="entry name" value="Thioestr_dom"/>
</dbReference>
<evidence type="ECO:0000313" key="4">
    <source>
        <dbReference type="EMBL" id="HJD44612.1"/>
    </source>
</evidence>
<name>A0A9D2U949_9BURK</name>
<comment type="similarity">
    <text evidence="1">Belongs to the 4-hydroxybenzoyl-CoA thioesterase family.</text>
</comment>
<comment type="caution">
    <text evidence="4">The sequence shown here is derived from an EMBL/GenBank/DDBJ whole genome shotgun (WGS) entry which is preliminary data.</text>
</comment>
<dbReference type="CDD" id="cd00586">
    <property type="entry name" value="4HBT"/>
    <property type="match status" value="1"/>
</dbReference>
<reference evidence="4" key="1">
    <citation type="journal article" date="2021" name="PeerJ">
        <title>Extensive microbial diversity within the chicken gut microbiome revealed by metagenomics and culture.</title>
        <authorList>
            <person name="Gilroy R."/>
            <person name="Ravi A."/>
            <person name="Getino M."/>
            <person name="Pursley I."/>
            <person name="Horton D.L."/>
            <person name="Alikhan N.F."/>
            <person name="Baker D."/>
            <person name="Gharbi K."/>
            <person name="Hall N."/>
            <person name="Watson M."/>
            <person name="Adriaenssens E.M."/>
            <person name="Foster-Nyarko E."/>
            <person name="Jarju S."/>
            <person name="Secka A."/>
            <person name="Antonio M."/>
            <person name="Oren A."/>
            <person name="Chaudhuri R.R."/>
            <person name="La Ragione R."/>
            <person name="Hildebrand F."/>
            <person name="Pallen M.J."/>
        </authorList>
    </citation>
    <scope>NUCLEOTIDE SEQUENCE</scope>
    <source>
        <strain evidence="4">9264</strain>
    </source>
</reference>
<dbReference type="PANTHER" id="PTHR31793:SF37">
    <property type="entry name" value="ACYL-COA THIOESTER HYDROLASE YBGC"/>
    <property type="match status" value="1"/>
</dbReference>
<sequence>MTENHTQTPHELYIRLYYEDTDAGGIVFYANYLKYFERARTEWLRSLGINQSQMVEETGQIFVVKQASLDYRRPARLDDLLCIRTRIEQLASASVTFAQQAWLDDTLLCSSQIQVVCVDAQRLRPTKFNPSLRLTLEKAQN</sequence>
<gene>
    <name evidence="4" type="primary">ybgC</name>
    <name evidence="4" type="ORF">H9906_06255</name>
</gene>
<dbReference type="Proteomes" id="UP000823889">
    <property type="component" value="Unassembled WGS sequence"/>
</dbReference>
<dbReference type="PANTHER" id="PTHR31793">
    <property type="entry name" value="4-HYDROXYBENZOYL-COA THIOESTERASE FAMILY MEMBER"/>
    <property type="match status" value="1"/>
</dbReference>
<evidence type="ECO:0000313" key="5">
    <source>
        <dbReference type="Proteomes" id="UP000823889"/>
    </source>
</evidence>
<feature type="domain" description="Thioesterase" evidence="3">
    <location>
        <begin position="24"/>
        <end position="109"/>
    </location>
</feature>
<proteinExistence type="inferred from homology"/>
<evidence type="ECO:0000256" key="2">
    <source>
        <dbReference type="ARBA" id="ARBA00022801"/>
    </source>
</evidence>